<dbReference type="EMBL" id="JBHSJF010000006">
    <property type="protein sequence ID" value="MFC5068296.1"/>
    <property type="molecule type" value="Genomic_DNA"/>
</dbReference>
<keyword evidence="4" id="KW-1185">Reference proteome</keyword>
<proteinExistence type="predicted"/>
<keyword evidence="2" id="KW-1133">Transmembrane helix</keyword>
<keyword evidence="2" id="KW-0472">Membrane</keyword>
<dbReference type="Proteomes" id="UP001595796">
    <property type="component" value="Unassembled WGS sequence"/>
</dbReference>
<evidence type="ECO:0000313" key="3">
    <source>
        <dbReference type="EMBL" id="MFC5068296.1"/>
    </source>
</evidence>
<feature type="transmembrane region" description="Helical" evidence="2">
    <location>
        <begin position="6"/>
        <end position="25"/>
    </location>
</feature>
<evidence type="ECO:0000256" key="2">
    <source>
        <dbReference type="SAM" id="Phobius"/>
    </source>
</evidence>
<feature type="region of interest" description="Disordered" evidence="1">
    <location>
        <begin position="30"/>
        <end position="51"/>
    </location>
</feature>
<reference evidence="4" key="1">
    <citation type="journal article" date="2019" name="Int. J. Syst. Evol. Microbiol.">
        <title>The Global Catalogue of Microorganisms (GCM) 10K type strain sequencing project: providing services to taxonomists for standard genome sequencing and annotation.</title>
        <authorList>
            <consortium name="The Broad Institute Genomics Platform"/>
            <consortium name="The Broad Institute Genome Sequencing Center for Infectious Disease"/>
            <person name="Wu L."/>
            <person name="Ma J."/>
        </authorList>
    </citation>
    <scope>NUCLEOTIDE SEQUENCE [LARGE SCALE GENOMIC DNA]</scope>
    <source>
        <strain evidence="4">CGMCC 1.16444</strain>
    </source>
</reference>
<sequence length="51" mass="5719">MSGIAWLIIDLGFLVLGAAIIYGIVRSRRKTPAEGRMQEQAADRLYKNEPE</sequence>
<comment type="caution">
    <text evidence="3">The sequence shown here is derived from an EMBL/GenBank/DDBJ whole genome shotgun (WGS) entry which is preliminary data.</text>
</comment>
<name>A0ABV9Z0H4_9HYPH</name>
<protein>
    <submittedName>
        <fullName evidence="3">Uncharacterized protein</fullName>
    </submittedName>
</protein>
<keyword evidence="2" id="KW-0812">Transmembrane</keyword>
<evidence type="ECO:0000313" key="4">
    <source>
        <dbReference type="Proteomes" id="UP001595796"/>
    </source>
</evidence>
<dbReference type="RefSeq" id="WP_162799589.1">
    <property type="nucleotide sequence ID" value="NZ_JBHSJF010000006.1"/>
</dbReference>
<accession>A0ABV9Z0H4</accession>
<evidence type="ECO:0000256" key="1">
    <source>
        <dbReference type="SAM" id="MobiDB-lite"/>
    </source>
</evidence>
<feature type="compositionally biased region" description="Basic and acidic residues" evidence="1">
    <location>
        <begin position="31"/>
        <end position="51"/>
    </location>
</feature>
<organism evidence="3 4">
    <name type="scientific">Flaviflagellibacter deserti</name>
    <dbReference type="NCBI Taxonomy" id="2267266"/>
    <lineage>
        <taxon>Bacteria</taxon>
        <taxon>Pseudomonadati</taxon>
        <taxon>Pseudomonadota</taxon>
        <taxon>Alphaproteobacteria</taxon>
        <taxon>Hyphomicrobiales</taxon>
        <taxon>Flaviflagellibacter</taxon>
    </lineage>
</organism>
<gene>
    <name evidence="3" type="ORF">ACFPFW_09745</name>
</gene>